<accession>A0A3G0WYS3</accession>
<evidence type="ECO:0000256" key="7">
    <source>
        <dbReference type="ARBA" id="ARBA00049551"/>
    </source>
</evidence>
<evidence type="ECO:0000256" key="8">
    <source>
        <dbReference type="SAM" id="Phobius"/>
    </source>
</evidence>
<comment type="catalytic activity">
    <reaction evidence="7">
        <text>a ubiquinone + NADH + 5 H(+)(in) = a ubiquinol + NAD(+) + 4 H(+)(out)</text>
        <dbReference type="Rhea" id="RHEA:29091"/>
        <dbReference type="Rhea" id="RHEA-COMP:9565"/>
        <dbReference type="Rhea" id="RHEA-COMP:9566"/>
        <dbReference type="ChEBI" id="CHEBI:15378"/>
        <dbReference type="ChEBI" id="CHEBI:16389"/>
        <dbReference type="ChEBI" id="CHEBI:17976"/>
        <dbReference type="ChEBI" id="CHEBI:57540"/>
        <dbReference type="ChEBI" id="CHEBI:57945"/>
        <dbReference type="EC" id="7.1.1.2"/>
    </reaction>
</comment>
<keyword evidence="3 8" id="KW-0812">Transmembrane</keyword>
<feature type="transmembrane region" description="Helical" evidence="8">
    <location>
        <begin position="26"/>
        <end position="44"/>
    </location>
</feature>
<dbReference type="GO" id="GO:0016020">
    <property type="term" value="C:membrane"/>
    <property type="evidence" value="ECO:0007669"/>
    <property type="project" value="UniProtKB-SubCell"/>
</dbReference>
<feature type="transmembrane region" description="Helical" evidence="8">
    <location>
        <begin position="74"/>
        <end position="100"/>
    </location>
</feature>
<evidence type="ECO:0000313" key="10">
    <source>
        <dbReference type="EMBL" id="AFD18228.1"/>
    </source>
</evidence>
<evidence type="ECO:0000256" key="1">
    <source>
        <dbReference type="ARBA" id="ARBA00004141"/>
    </source>
</evidence>
<dbReference type="InterPro" id="IPR001750">
    <property type="entry name" value="ND/Mrp_TM"/>
</dbReference>
<sequence>MLSVCGYLSINYVFHYLGVNNVSSNYLWLNIFSFLATMIMLCLTGNLISGLIFWEYLGVVSFFLILYYQNYFGLRAAAVTLITSRIGDIFFFLLVGFYIYNQFFFSLSGFIFCLSCFFIIGSKSAFYPLISWLLETMRAPTPVSALVHSSTLVAAGVWFVSEYNWLLNSNNTLNLLVCCSLLTVISTFICSLIINDVKKIVALSTSNNISWCLLYSLSGDFILCLVQLLSHGLGKCLFFTLIGDIMSSNESGQNFKNYSRRSNVWYNGGTLVSSFMLSGSPFLGIYFSKHFFLLNGFMDSLNVFFMLLILIGILGTNAYSVRLFFLTIGVLNSNVVFYGNIYVINIFYTVLMLFCNYCFVFSGSESSLIGLWQSLFVYFLVFFGWFIGWVFYSNYFLSFYNLKVFGSNVGNLDLLVNINLFIHSFYMNLVNLFLYRWDFSFIVGVFKLMNLNFLILGFSCLVLFSLFCI</sequence>
<dbReference type="GO" id="GO:0008137">
    <property type="term" value="F:NADH dehydrogenase (ubiquinone) activity"/>
    <property type="evidence" value="ECO:0007669"/>
    <property type="project" value="UniProtKB-EC"/>
</dbReference>
<keyword evidence="10" id="KW-0496">Mitochondrion</keyword>
<organism evidence="10">
    <name type="scientific">Neomazocraes dorosomatis</name>
    <dbReference type="NCBI Taxonomy" id="1131909"/>
    <lineage>
        <taxon>Eukaryota</taxon>
        <taxon>Metazoa</taxon>
        <taxon>Spiralia</taxon>
        <taxon>Lophotrochozoa</taxon>
        <taxon>Platyhelminthes</taxon>
        <taxon>Monogenea</taxon>
        <taxon>Polyopisthocotylea</taxon>
        <taxon>Mazocraeidea</taxon>
        <taxon>Mazocraeidae</taxon>
        <taxon>Neomazocraes</taxon>
    </lineage>
</organism>
<name>A0A3G0WYS3_9PLAT</name>
<dbReference type="Pfam" id="PF00361">
    <property type="entry name" value="Proton_antipo_M"/>
    <property type="match status" value="1"/>
</dbReference>
<feature type="transmembrane region" description="Helical" evidence="8">
    <location>
        <begin position="107"/>
        <end position="130"/>
    </location>
</feature>
<feature type="transmembrane region" description="Helical" evidence="8">
    <location>
        <begin position="375"/>
        <end position="402"/>
    </location>
</feature>
<feature type="domain" description="NADH:quinone oxidoreductase/Mrp antiporter transmembrane" evidence="9">
    <location>
        <begin position="45"/>
        <end position="309"/>
    </location>
</feature>
<evidence type="ECO:0000256" key="3">
    <source>
        <dbReference type="ARBA" id="ARBA00022692"/>
    </source>
</evidence>
<dbReference type="PANTHER" id="PTHR42829:SF2">
    <property type="entry name" value="NADH-UBIQUINONE OXIDOREDUCTASE CHAIN 5"/>
    <property type="match status" value="1"/>
</dbReference>
<keyword evidence="5 8" id="KW-0472">Membrane</keyword>
<feature type="transmembrane region" description="Helical" evidence="8">
    <location>
        <begin position="142"/>
        <end position="161"/>
    </location>
</feature>
<evidence type="ECO:0000259" key="9">
    <source>
        <dbReference type="Pfam" id="PF00361"/>
    </source>
</evidence>
<feature type="transmembrane region" description="Helical" evidence="8">
    <location>
        <begin position="337"/>
        <end position="363"/>
    </location>
</feature>
<dbReference type="GO" id="GO:0003954">
    <property type="term" value="F:NADH dehydrogenase activity"/>
    <property type="evidence" value="ECO:0007669"/>
    <property type="project" value="TreeGrafter"/>
</dbReference>
<feature type="transmembrane region" description="Helical" evidence="8">
    <location>
        <begin position="173"/>
        <end position="194"/>
    </location>
</feature>
<evidence type="ECO:0000256" key="4">
    <source>
        <dbReference type="ARBA" id="ARBA00022989"/>
    </source>
</evidence>
<comment type="subcellular location">
    <subcellularLocation>
        <location evidence="1">Membrane</location>
        <topology evidence="1">Multi-pass membrane protein</topology>
    </subcellularLocation>
</comment>
<evidence type="ECO:0000256" key="5">
    <source>
        <dbReference type="ARBA" id="ARBA00023136"/>
    </source>
</evidence>
<evidence type="ECO:0000256" key="6">
    <source>
        <dbReference type="ARBA" id="ARBA00031027"/>
    </source>
</evidence>
<feature type="transmembrane region" description="Helical" evidence="8">
    <location>
        <begin position="414"/>
        <end position="435"/>
    </location>
</feature>
<dbReference type="PANTHER" id="PTHR42829">
    <property type="entry name" value="NADH-UBIQUINONE OXIDOREDUCTASE CHAIN 5"/>
    <property type="match status" value="1"/>
</dbReference>
<evidence type="ECO:0000256" key="2">
    <source>
        <dbReference type="ARBA" id="ARBA00012944"/>
    </source>
</evidence>
<dbReference type="EC" id="7.1.1.2" evidence="2"/>
<dbReference type="GO" id="GO:0015990">
    <property type="term" value="P:electron transport coupled proton transport"/>
    <property type="evidence" value="ECO:0007669"/>
    <property type="project" value="TreeGrafter"/>
</dbReference>
<reference evidence="10" key="1">
    <citation type="submission" date="2011-11" db="EMBL/GenBank/DDBJ databases">
        <title>The complete mitochondrial genome of Neomazocraes dorsomatis (Platyhelminthes: Monogenea).</title>
        <authorList>
            <person name="Zhang J."/>
            <person name="Wu X."/>
            <person name="Xie M."/>
            <person name="Li A."/>
        </authorList>
    </citation>
    <scope>NUCLEOTIDE SEQUENCE</scope>
</reference>
<feature type="transmembrane region" description="Helical" evidence="8">
    <location>
        <begin position="303"/>
        <end position="325"/>
    </location>
</feature>
<gene>
    <name evidence="10" type="primary">nad5</name>
</gene>
<geneLocation type="mitochondrion" evidence="10"/>
<feature type="transmembrane region" description="Helical" evidence="8">
    <location>
        <begin position="264"/>
        <end position="283"/>
    </location>
</feature>
<dbReference type="AlphaFoldDB" id="A0A3G0WYS3"/>
<feature type="transmembrane region" description="Helical" evidence="8">
    <location>
        <begin position="441"/>
        <end position="467"/>
    </location>
</feature>
<feature type="transmembrane region" description="Helical" evidence="8">
    <location>
        <begin position="51"/>
        <end position="68"/>
    </location>
</feature>
<keyword evidence="4 8" id="KW-1133">Transmembrane helix</keyword>
<dbReference type="PRINTS" id="PR01434">
    <property type="entry name" value="NADHDHGNASE5"/>
</dbReference>
<protein>
    <recommendedName>
        <fullName evidence="2">NADH:ubiquinone reductase (H(+)-translocating)</fullName>
        <ecNumber evidence="2">7.1.1.2</ecNumber>
    </recommendedName>
    <alternativeName>
        <fullName evidence="6">NADH dehydrogenase subunit 5</fullName>
    </alternativeName>
</protein>
<dbReference type="InterPro" id="IPR003945">
    <property type="entry name" value="NU5C-like"/>
</dbReference>
<dbReference type="EMBL" id="JQ038229">
    <property type="protein sequence ID" value="AFD18228.1"/>
    <property type="molecule type" value="Genomic_DNA"/>
</dbReference>
<dbReference type="GO" id="GO:0042773">
    <property type="term" value="P:ATP synthesis coupled electron transport"/>
    <property type="evidence" value="ECO:0007669"/>
    <property type="project" value="InterPro"/>
</dbReference>
<proteinExistence type="predicted"/>